<dbReference type="Proteomes" id="UP001184230">
    <property type="component" value="Unassembled WGS sequence"/>
</dbReference>
<proteinExistence type="predicted"/>
<organism evidence="1 2">
    <name type="scientific">Variovorax soli</name>
    <dbReference type="NCBI Taxonomy" id="376815"/>
    <lineage>
        <taxon>Bacteria</taxon>
        <taxon>Pseudomonadati</taxon>
        <taxon>Pseudomonadota</taxon>
        <taxon>Betaproteobacteria</taxon>
        <taxon>Burkholderiales</taxon>
        <taxon>Comamonadaceae</taxon>
        <taxon>Variovorax</taxon>
    </lineage>
</organism>
<evidence type="ECO:0000313" key="2">
    <source>
        <dbReference type="Proteomes" id="UP001184230"/>
    </source>
</evidence>
<sequence>MTYAVRVGTSIDDKALRTNRSPKAIGKLGAMAASTRQTLAGR</sequence>
<protein>
    <submittedName>
        <fullName evidence="1">Uncharacterized protein</fullName>
    </submittedName>
</protein>
<dbReference type="EMBL" id="JAVDRF010000022">
    <property type="protein sequence ID" value="MDR6539724.1"/>
    <property type="molecule type" value="Genomic_DNA"/>
</dbReference>
<keyword evidence="2" id="KW-1185">Reference proteome</keyword>
<gene>
    <name evidence="1" type="ORF">J2739_005526</name>
</gene>
<comment type="caution">
    <text evidence="1">The sequence shown here is derived from an EMBL/GenBank/DDBJ whole genome shotgun (WGS) entry which is preliminary data.</text>
</comment>
<accession>A0ABU1NMP5</accession>
<evidence type="ECO:0000313" key="1">
    <source>
        <dbReference type="EMBL" id="MDR6539724.1"/>
    </source>
</evidence>
<name>A0ABU1NMP5_9BURK</name>
<reference evidence="1 2" key="1">
    <citation type="submission" date="2023-07" db="EMBL/GenBank/DDBJ databases">
        <title>Sorghum-associated microbial communities from plants grown in Nebraska, USA.</title>
        <authorList>
            <person name="Schachtman D."/>
        </authorList>
    </citation>
    <scope>NUCLEOTIDE SEQUENCE [LARGE SCALE GENOMIC DNA]</scope>
    <source>
        <strain evidence="1 2">DS1781</strain>
    </source>
</reference>